<keyword evidence="5" id="KW-0460">Magnesium</keyword>
<dbReference type="PANTHER" id="PTHR30621">
    <property type="entry name" value="GLUTAMINE SYNTHETASE ADENYLYLTRANSFERASE"/>
    <property type="match status" value="1"/>
</dbReference>
<sequence>MQRQMATLTELARIGFADLSESREVLDTLHEVAGVEPREFLEDFRVAADPDQALRAIVSLARVDDGRTARLLADPVHRVVLLRLAGASQGLVEFFERHPDQLDVVTEPADELPSAAQIADDLLATVHEVDGFASAGAASSGPASPAWSEDRLWTDLRIRYRRWLVRIAAFDLSAADASAVLDRVATRLADAAGAALEASLAVARTHVTMPGAGPARFTRDEVALTRFAIIGMGKAGANELNYVSDVDVIFVAEGDEQGGLDNSKAVDIATRLAVLTMRGISEAGFEPPLWEVDPNLRPEGKQGALVRTLDSHIAYYERWAKSWEFQALLKARPLAGDPDLGQRYVDALWPKVWSSASRENFVDSVQRMRERVTDNIPSDELHYQLKLGPGGLRDIEFTVQLLQLVHGQSDESVHERGTIRALGALSESGYIGRVEAAGFAQDYRLLRVLEHRLQLSRLRRTHLMPRDDASLRVLARASGLATTGHALVTRWESTKNEVRTLHERLFYRPLLSAVAALPEDEVTLSPKQAEARLAAIGFRDARGALSHIQALTGGVSRRATIQRHLLPVMLRWFADGADPDYGLLAFRRLSESLGGTHWFLRMLRDSSGVAERLTRVLSGSRYIGELLDQIPEASAWLEDDRELKPRSLTTLRDEASSILRRHADAEPAAKAIMRMRRRELLRLAISSVLGVVELQQLGAGLTDVTTATLDGVLRAIRRRDGLGPDALEFAVIGMGRYGGGELGFGSDADLLYVFRATTGTPEATTQAANAIVKALSSLTEDHRVPLDLDTDLRPEGKNGPQARSLDSYRAYYERWSLTWEAQALLRARGVAGDEQLLADFETLADTVRYPAAIAEQAVREVKRIKARVENERLPQGADPTRHVKLGRGSLSDVEWFVQLMQLEHAAAIPDLRTTSTLDALAVVAREHLVPDADAARLREAWLFASRLRSSMTLWLNKTTDVLPSDRRQLEGIARVMEYPPGSATQLEQDYLAVTRRARRVFEQRFYGLPDRIQPSTA</sequence>
<dbReference type="AlphaFoldDB" id="A0A1T5JEH0"/>
<keyword evidence="1 9" id="KW-0808">Transferase</keyword>
<dbReference type="GO" id="GO:0000820">
    <property type="term" value="P:regulation of glutamine family amino acid metabolic process"/>
    <property type="evidence" value="ECO:0007669"/>
    <property type="project" value="TreeGrafter"/>
</dbReference>
<dbReference type="SUPFAM" id="SSF81593">
    <property type="entry name" value="Nucleotidyltransferase substrate binding subunit/domain"/>
    <property type="match status" value="2"/>
</dbReference>
<feature type="domain" description="Glutamate-ammonia ligase adenylyltransferase repeated" evidence="7">
    <location>
        <begin position="611"/>
        <end position="841"/>
    </location>
</feature>
<evidence type="ECO:0000256" key="1">
    <source>
        <dbReference type="ARBA" id="ARBA00022679"/>
    </source>
</evidence>
<feature type="domain" description="Glutamate-ammonia ligase adenylyltransferase repeated" evidence="7">
    <location>
        <begin position="81"/>
        <end position="343"/>
    </location>
</feature>
<dbReference type="Gene3D" id="3.30.460.10">
    <property type="entry name" value="Beta Polymerase, domain 2"/>
    <property type="match status" value="2"/>
</dbReference>
<dbReference type="Proteomes" id="UP000190857">
    <property type="component" value="Unassembled WGS sequence"/>
</dbReference>
<dbReference type="GO" id="GO:0005524">
    <property type="term" value="F:ATP binding"/>
    <property type="evidence" value="ECO:0007669"/>
    <property type="project" value="UniProtKB-KW"/>
</dbReference>
<keyword evidence="10" id="KW-1185">Reference proteome</keyword>
<dbReference type="GO" id="GO:0016874">
    <property type="term" value="F:ligase activity"/>
    <property type="evidence" value="ECO:0007669"/>
    <property type="project" value="UniProtKB-KW"/>
</dbReference>
<evidence type="ECO:0000313" key="10">
    <source>
        <dbReference type="Proteomes" id="UP000190857"/>
    </source>
</evidence>
<dbReference type="Gene3D" id="1.20.120.330">
    <property type="entry name" value="Nucleotidyltransferases domain 2"/>
    <property type="match status" value="2"/>
</dbReference>
<evidence type="ECO:0000256" key="5">
    <source>
        <dbReference type="ARBA" id="ARBA00022842"/>
    </source>
</evidence>
<dbReference type="STRING" id="123320.SAMN06309945_1464"/>
<dbReference type="CDD" id="cd05401">
    <property type="entry name" value="NT_GlnE_GlnD_like"/>
    <property type="match status" value="2"/>
</dbReference>
<organism evidence="9 10">
    <name type="scientific">Okibacterium fritillariae</name>
    <dbReference type="NCBI Taxonomy" id="123320"/>
    <lineage>
        <taxon>Bacteria</taxon>
        <taxon>Bacillati</taxon>
        <taxon>Actinomycetota</taxon>
        <taxon>Actinomycetes</taxon>
        <taxon>Micrococcales</taxon>
        <taxon>Microbacteriaceae</taxon>
        <taxon>Okibacterium</taxon>
    </lineage>
</organism>
<evidence type="ECO:0000259" key="7">
    <source>
        <dbReference type="Pfam" id="PF03710"/>
    </source>
</evidence>
<evidence type="ECO:0000256" key="2">
    <source>
        <dbReference type="ARBA" id="ARBA00022695"/>
    </source>
</evidence>
<evidence type="ECO:0000313" key="9">
    <source>
        <dbReference type="EMBL" id="SKC49734.1"/>
    </source>
</evidence>
<keyword evidence="3" id="KW-0547">Nucleotide-binding</keyword>
<dbReference type="EMBL" id="FUZP01000001">
    <property type="protein sequence ID" value="SKC49734.1"/>
    <property type="molecule type" value="Genomic_DNA"/>
</dbReference>
<keyword evidence="6" id="KW-0511">Multifunctional enzyme</keyword>
<dbReference type="Pfam" id="PF08335">
    <property type="entry name" value="GlnD_UR_UTase"/>
    <property type="match status" value="2"/>
</dbReference>
<accession>A0A1T5JEH0</accession>
<dbReference type="Pfam" id="PF03710">
    <property type="entry name" value="GlnE"/>
    <property type="match status" value="2"/>
</dbReference>
<feature type="domain" description="PII-uridylyltransferase/Glutamine-synthetase adenylyltransferase" evidence="8">
    <location>
        <begin position="368"/>
        <end position="506"/>
    </location>
</feature>
<keyword evidence="4" id="KW-0067">ATP-binding</keyword>
<dbReference type="InterPro" id="IPR005190">
    <property type="entry name" value="GlnE_rpt_dom"/>
</dbReference>
<dbReference type="InterPro" id="IPR023057">
    <property type="entry name" value="GlnE"/>
</dbReference>
<gene>
    <name evidence="9" type="ORF">SAMN06309945_1464</name>
</gene>
<dbReference type="InterPro" id="IPR013546">
    <property type="entry name" value="PII_UdlTrfase/GS_AdlTrfase"/>
</dbReference>
<dbReference type="SUPFAM" id="SSF81301">
    <property type="entry name" value="Nucleotidyltransferase"/>
    <property type="match status" value="2"/>
</dbReference>
<reference evidence="9 10" key="1">
    <citation type="submission" date="2017-02" db="EMBL/GenBank/DDBJ databases">
        <authorList>
            <person name="Peterson S.W."/>
        </authorList>
    </citation>
    <scope>NUCLEOTIDE SEQUENCE [LARGE SCALE GENOMIC DNA]</scope>
    <source>
        <strain evidence="9 10">VKM Ac-2059</strain>
    </source>
</reference>
<dbReference type="PANTHER" id="PTHR30621:SF0">
    <property type="entry name" value="BIFUNCTIONAL GLUTAMINE SYNTHETASE ADENYLYLTRANSFERASE_ADENYLYL-REMOVING ENZYME"/>
    <property type="match status" value="1"/>
</dbReference>
<evidence type="ECO:0000256" key="6">
    <source>
        <dbReference type="ARBA" id="ARBA00023268"/>
    </source>
</evidence>
<evidence type="ECO:0000256" key="4">
    <source>
        <dbReference type="ARBA" id="ARBA00022840"/>
    </source>
</evidence>
<evidence type="ECO:0000259" key="8">
    <source>
        <dbReference type="Pfam" id="PF08335"/>
    </source>
</evidence>
<dbReference type="GO" id="GO:0005829">
    <property type="term" value="C:cytosol"/>
    <property type="evidence" value="ECO:0007669"/>
    <property type="project" value="TreeGrafter"/>
</dbReference>
<proteinExistence type="predicted"/>
<feature type="domain" description="PII-uridylyltransferase/Glutamine-synthetase adenylyltransferase" evidence="8">
    <location>
        <begin position="877"/>
        <end position="1003"/>
    </location>
</feature>
<evidence type="ECO:0000256" key="3">
    <source>
        <dbReference type="ARBA" id="ARBA00022741"/>
    </source>
</evidence>
<dbReference type="NCBIfam" id="NF010707">
    <property type="entry name" value="PRK14109.1"/>
    <property type="match status" value="1"/>
</dbReference>
<protein>
    <submittedName>
        <fullName evidence="9">Glutamate-ammonia-ligase adenylyltransferase</fullName>
    </submittedName>
</protein>
<keyword evidence="9" id="KW-0436">Ligase</keyword>
<keyword evidence="2 9" id="KW-0548">Nucleotidyltransferase</keyword>
<dbReference type="GO" id="GO:0008882">
    <property type="term" value="F:[glutamate-ammonia-ligase] adenylyltransferase activity"/>
    <property type="evidence" value="ECO:0007669"/>
    <property type="project" value="InterPro"/>
</dbReference>
<dbReference type="InterPro" id="IPR043519">
    <property type="entry name" value="NT_sf"/>
</dbReference>
<name>A0A1T5JEH0_9MICO</name>